<dbReference type="Proteomes" id="UP000028058">
    <property type="component" value="Unassembled WGS sequence"/>
</dbReference>
<protein>
    <recommendedName>
        <fullName evidence="1">Trypsin-co-occurring domain-containing protein</fullName>
    </recommendedName>
</protein>
<dbReference type="Pfam" id="PF19493">
    <property type="entry name" value="Trypco1"/>
    <property type="match status" value="1"/>
</dbReference>
<reference evidence="2 3" key="1">
    <citation type="journal article" date="2014" name="Genome Announc.">
        <title>Draft Genome Sequence of Streptomyces fradiae ATCC 19609, a Strain Highly Sensitive to Antibiotics.</title>
        <authorList>
            <person name="Bekker O.B."/>
            <person name="Klimina K.M."/>
            <person name="Vatlin A.A."/>
            <person name="Zakharevich N.V."/>
            <person name="Kasianov A.S."/>
            <person name="Danilenko V.N."/>
        </authorList>
    </citation>
    <scope>NUCLEOTIDE SEQUENCE [LARGE SCALE GENOMIC DNA]</scope>
    <source>
        <strain evidence="2 3">ATCC 19609</strain>
    </source>
</reference>
<dbReference type="RefSeq" id="WP_043462145.1">
    <property type="nucleotide sequence ID" value="NZ_CP134822.1"/>
</dbReference>
<dbReference type="AlphaFoldDB" id="A0A3M8FDD5"/>
<evidence type="ECO:0000259" key="1">
    <source>
        <dbReference type="Pfam" id="PF19493"/>
    </source>
</evidence>
<gene>
    <name evidence="2" type="ORF">SFRA_002475</name>
</gene>
<dbReference type="EMBL" id="JNAD02000001">
    <property type="protein sequence ID" value="RKM99089.1"/>
    <property type="molecule type" value="Genomic_DNA"/>
</dbReference>
<proteinExistence type="predicted"/>
<dbReference type="OrthoDB" id="5194510at2"/>
<organism evidence="2 3">
    <name type="scientific">Streptomyces xinghaiensis</name>
    <dbReference type="NCBI Taxonomy" id="1038928"/>
    <lineage>
        <taxon>Bacteria</taxon>
        <taxon>Bacillati</taxon>
        <taxon>Actinomycetota</taxon>
        <taxon>Actinomycetes</taxon>
        <taxon>Kitasatosporales</taxon>
        <taxon>Streptomycetaceae</taxon>
        <taxon>Streptomyces</taxon>
    </lineage>
</organism>
<sequence length="123" mass="12420">MIPVVLPSGREILLAQGAEEFTASQETGGGADAERYRDVAFRPSFTELVQVATEIGSVFRSGVARIRPSKATVALSVGVDAKSGKFTAFFADAGVSGGLTVTLEWTAEAANGAATGAGGAATP</sequence>
<keyword evidence="3" id="KW-1185">Reference proteome</keyword>
<name>A0A3M8FDD5_9ACTN</name>
<dbReference type="InterPro" id="IPR045794">
    <property type="entry name" value="Trypco1"/>
</dbReference>
<evidence type="ECO:0000313" key="2">
    <source>
        <dbReference type="EMBL" id="RKM99089.1"/>
    </source>
</evidence>
<accession>A0A3M8FDD5</accession>
<comment type="caution">
    <text evidence="2">The sequence shown here is derived from an EMBL/GenBank/DDBJ whole genome shotgun (WGS) entry which is preliminary data.</text>
</comment>
<evidence type="ECO:0000313" key="3">
    <source>
        <dbReference type="Proteomes" id="UP000028058"/>
    </source>
</evidence>
<dbReference type="NCBIfam" id="NF041216">
    <property type="entry name" value="CU044_2847_fam"/>
    <property type="match status" value="1"/>
</dbReference>
<feature type="domain" description="Trypsin-co-occurring" evidence="1">
    <location>
        <begin position="6"/>
        <end position="106"/>
    </location>
</feature>